<accession>A0A182MS35</accession>
<dbReference type="Proteomes" id="UP000075883">
    <property type="component" value="Unassembled WGS sequence"/>
</dbReference>
<dbReference type="EMBL" id="AXCM01005911">
    <property type="status" value="NOT_ANNOTATED_CDS"/>
    <property type="molecule type" value="Genomic_DNA"/>
</dbReference>
<reference evidence="2" key="1">
    <citation type="submission" date="2013-09" db="EMBL/GenBank/DDBJ databases">
        <title>The Genome Sequence of Anopheles culicifacies species A.</title>
        <authorList>
            <consortium name="The Broad Institute Genomics Platform"/>
            <person name="Neafsey D.E."/>
            <person name="Besansky N."/>
            <person name="Howell P."/>
            <person name="Walton C."/>
            <person name="Young S.K."/>
            <person name="Zeng Q."/>
            <person name="Gargeya S."/>
            <person name="Fitzgerald M."/>
            <person name="Haas B."/>
            <person name="Abouelleil A."/>
            <person name="Allen A.W."/>
            <person name="Alvarado L."/>
            <person name="Arachchi H.M."/>
            <person name="Berlin A.M."/>
            <person name="Chapman S.B."/>
            <person name="Gainer-Dewar J."/>
            <person name="Goldberg J."/>
            <person name="Griggs A."/>
            <person name="Gujja S."/>
            <person name="Hansen M."/>
            <person name="Howarth C."/>
            <person name="Imamovic A."/>
            <person name="Ireland A."/>
            <person name="Larimer J."/>
            <person name="McCowan C."/>
            <person name="Murphy C."/>
            <person name="Pearson M."/>
            <person name="Poon T.W."/>
            <person name="Priest M."/>
            <person name="Roberts A."/>
            <person name="Saif S."/>
            <person name="Shea T."/>
            <person name="Sisk P."/>
            <person name="Sykes S."/>
            <person name="Wortman J."/>
            <person name="Nusbaum C."/>
            <person name="Birren B."/>
        </authorList>
    </citation>
    <scope>NUCLEOTIDE SEQUENCE [LARGE SCALE GENOMIC DNA]</scope>
    <source>
        <strain evidence="2">A-37</strain>
    </source>
</reference>
<dbReference type="AlphaFoldDB" id="A0A182MS35"/>
<protein>
    <submittedName>
        <fullName evidence="1">Uncharacterized protein</fullName>
    </submittedName>
</protein>
<proteinExistence type="predicted"/>
<organism evidence="1 2">
    <name type="scientific">Anopheles culicifacies</name>
    <dbReference type="NCBI Taxonomy" id="139723"/>
    <lineage>
        <taxon>Eukaryota</taxon>
        <taxon>Metazoa</taxon>
        <taxon>Ecdysozoa</taxon>
        <taxon>Arthropoda</taxon>
        <taxon>Hexapoda</taxon>
        <taxon>Insecta</taxon>
        <taxon>Pterygota</taxon>
        <taxon>Neoptera</taxon>
        <taxon>Endopterygota</taxon>
        <taxon>Diptera</taxon>
        <taxon>Nematocera</taxon>
        <taxon>Culicoidea</taxon>
        <taxon>Culicidae</taxon>
        <taxon>Anophelinae</taxon>
        <taxon>Anopheles</taxon>
        <taxon>culicifacies species complex</taxon>
    </lineage>
</organism>
<dbReference type="EnsemblMetazoa" id="ACUA024921-RA">
    <property type="protein sequence ID" value="ACUA024921-PA"/>
    <property type="gene ID" value="ACUA024921"/>
</dbReference>
<evidence type="ECO:0000313" key="2">
    <source>
        <dbReference type="Proteomes" id="UP000075883"/>
    </source>
</evidence>
<dbReference type="VEuPathDB" id="VectorBase:ACUA024921"/>
<evidence type="ECO:0000313" key="1">
    <source>
        <dbReference type="EnsemblMetazoa" id="ACUA024921-PA"/>
    </source>
</evidence>
<reference evidence="1" key="2">
    <citation type="submission" date="2020-05" db="UniProtKB">
        <authorList>
            <consortium name="EnsemblMetazoa"/>
        </authorList>
    </citation>
    <scope>IDENTIFICATION</scope>
    <source>
        <strain evidence="1">A-37</strain>
    </source>
</reference>
<sequence>MESLKSSTGTVRDRAALHHSYMNRVVVNETEVHPVRYSYWEQRKRFNLLENLFPRVPADAIDRANEAAAAQHRALYDNELAASIQYVRWICEKYRESMPGLRFSPVRYKMLTSATCTGQSSYGLSARHTFRALDFAVFKHIHLYHIQLLV</sequence>
<name>A0A182MS35_9DIPT</name>
<keyword evidence="2" id="KW-1185">Reference proteome</keyword>
<dbReference type="STRING" id="139723.A0A182MS35"/>